<gene>
    <name evidence="2" type="primary">ymf75</name>
</gene>
<evidence type="ECO:0000256" key="1">
    <source>
        <dbReference type="SAM" id="Phobius"/>
    </source>
</evidence>
<proteinExistence type="predicted"/>
<dbReference type="AlphaFoldDB" id="Q09FB1"/>
<feature type="transmembrane region" description="Helical" evidence="1">
    <location>
        <begin position="20"/>
        <end position="38"/>
    </location>
</feature>
<dbReference type="RefSeq" id="YP_740731.1">
    <property type="nucleotide sequence ID" value="NC_008337.1"/>
</dbReference>
<dbReference type="EMBL" id="DQ927303">
    <property type="protein sequence ID" value="ABI51640.1"/>
    <property type="molecule type" value="Genomic_DNA"/>
</dbReference>
<evidence type="ECO:0000313" key="2">
    <source>
        <dbReference type="EMBL" id="ABI51640.1"/>
    </source>
</evidence>
<keyword evidence="1" id="KW-1133">Transmembrane helix</keyword>
<feature type="transmembrane region" description="Helical" evidence="1">
    <location>
        <begin position="142"/>
        <end position="161"/>
    </location>
</feature>
<reference evidence="2" key="1">
    <citation type="journal article" date="2007" name="PLoS ONE">
        <title>Complete mitochondrial genome sequence of three tetrahymena species reveals mutation hot spots and accelerated nonsynonymous substitutions in Ymf genes.</title>
        <authorList>
            <person name="Moradian M.M."/>
            <person name="Beglaryan D."/>
            <person name="Skozylas J.M."/>
            <person name="Kerikorian V."/>
        </authorList>
    </citation>
    <scope>NUCLEOTIDE SEQUENCE</scope>
    <source>
        <strain evidence="2">MP75</strain>
    </source>
</reference>
<organism evidence="2">
    <name type="scientific">Tetrahymena malaccensis</name>
    <dbReference type="NCBI Taxonomy" id="5901"/>
    <lineage>
        <taxon>Eukaryota</taxon>
        <taxon>Sar</taxon>
        <taxon>Alveolata</taxon>
        <taxon>Ciliophora</taxon>
        <taxon>Intramacronucleata</taxon>
        <taxon>Oligohymenophorea</taxon>
        <taxon>Hymenostomatida</taxon>
        <taxon>Tetrahymenina</taxon>
        <taxon>Tetrahymenidae</taxon>
        <taxon>Tetrahymena</taxon>
    </lineage>
</organism>
<keyword evidence="2" id="KW-0496">Mitochondrion</keyword>
<accession>Q09FB1</accession>
<protein>
    <submittedName>
        <fullName evidence="2">Ymf75</fullName>
    </submittedName>
</protein>
<dbReference type="GeneID" id="4271420"/>
<geneLocation type="mitochondrion" evidence="2"/>
<name>Q09FB1_TETMA</name>
<feature type="transmembrane region" description="Helical" evidence="1">
    <location>
        <begin position="58"/>
        <end position="76"/>
    </location>
</feature>
<keyword evidence="1" id="KW-0472">Membrane</keyword>
<keyword evidence="1" id="KW-0812">Transmembrane</keyword>
<sequence length="190" mass="23328">MFLGIFKDFIKLLNKKVVPVYFWFFLYCFLTNMDTNLFVSSCSFLRVEVFGKDENTTLVLLFYVTYSLLNFYLNKLKNKYNNIKRKHLYTTELLIELLLFKYKLIILKFSSLKYILTFNVRKFILFNIFVINNYKSYKINTLFIYLYYYLNSLNIIWYPIFKAYSIFGYYKSTRLNFIDTKNENIKRIKY</sequence>